<evidence type="ECO:0000256" key="3">
    <source>
        <dbReference type="SAM" id="SignalP"/>
    </source>
</evidence>
<proteinExistence type="predicted"/>
<feature type="domain" description="Soluble ligand binding" evidence="5">
    <location>
        <begin position="351"/>
        <end position="401"/>
    </location>
</feature>
<keyword evidence="1 3" id="KW-0732">Signal</keyword>
<dbReference type="Pfam" id="PF10531">
    <property type="entry name" value="SLBB"/>
    <property type="match status" value="4"/>
</dbReference>
<feature type="compositionally biased region" description="Basic and acidic residues" evidence="2">
    <location>
        <begin position="94"/>
        <end position="121"/>
    </location>
</feature>
<protein>
    <submittedName>
        <fullName evidence="6">Protein involved in polysaccharide export, contains SLBB domain of the beta-grasp fold</fullName>
    </submittedName>
</protein>
<sequence length="842" mass="93482">MRKYLFLLGMMLLTCTSMTAQSSMTDNQIMDYVIEQNAKGVSRQQIVTQLMQRGVTIDKLRRIQKKYQKQIKNGALGAEDITAGSKAVKNRMREANGEKREEQVKKDKQNASQFRVKDGKKSNQIQRHTYDDDDKDFVEMDEAIDFMMPDSLKYELDEQKPEKRKIFGHDVFNNKNLTFESSMNLATPQNYVLGPGDEVNVDIWGASQESITESVSPDGTITIEGIGVVKLGGLSVSQAKARLKRVLGPRYQGSNIDLTLGQTRTITIGVMGEVKVPGTYTMSAFATVYNALYMAGGPNEIGTLRNVKVYRKGKLLSNVDVYDFLLNGKLSGDVRLQDNDVITVSPYEALVNITGKVKRPMFYEMKENESAATLLRYAGGFTGDAYTKAIRVNRKAGASYSVFSIGEFDMNSFKLMDEDSVSVDSTLNRYQNMVEIRGAVFRPGMYQVGGEINSVKALVEAAAGVTEEAISQHAVMHRTKADRSLEMLSLDIRGILEGTVPDVPLRNEDVIYVASRQERNEKKTVTINGEVAYPGVYRYAENETLEDLIIQAGGPTEAASLAKVDVARRITNPNSTEAGDQIAQNFSFKLNPDFTISEQPDFTLQPFDEIYVRRSPDYNEQQNVTIEGEVQFSGNYALSSKGQRLSEVIKMAGGLTNQAYAEGTKLLRQMTSEERDMMETMLRTAQRNSGNDSIDVKKLMTNTTYPVGIELDKALKNPGTDDDPILREGDRIVVPRYDGTVKINGEVLFPNTVYFKEGKSTDYYINLAGGTTSTAKKSMTVIIYMNGMVARADRKHKPRPGCQIVVPTKSRRKGMSLPEILSIGSSTASIATMIATIANLTK</sequence>
<dbReference type="Gene3D" id="3.10.560.10">
    <property type="entry name" value="Outer membrane lipoprotein wza domain like"/>
    <property type="match status" value="6"/>
</dbReference>
<evidence type="ECO:0000259" key="4">
    <source>
        <dbReference type="Pfam" id="PF02563"/>
    </source>
</evidence>
<feature type="domain" description="Soluble ligand binding" evidence="5">
    <location>
        <begin position="268"/>
        <end position="314"/>
    </location>
</feature>
<evidence type="ECO:0000313" key="6">
    <source>
        <dbReference type="EMBL" id="SDG55231.1"/>
    </source>
</evidence>
<feature type="domain" description="Soluble ligand binding" evidence="5">
    <location>
        <begin position="525"/>
        <end position="571"/>
    </location>
</feature>
<feature type="chain" id="PRO_5011781284" evidence="3">
    <location>
        <begin position="21"/>
        <end position="842"/>
    </location>
</feature>
<dbReference type="EMBL" id="FNCQ01000005">
    <property type="protein sequence ID" value="SDG55231.1"/>
    <property type="molecule type" value="Genomic_DNA"/>
</dbReference>
<reference evidence="7" key="1">
    <citation type="submission" date="2016-10" db="EMBL/GenBank/DDBJ databases">
        <authorList>
            <person name="Varghese N."/>
            <person name="Submissions S."/>
        </authorList>
    </citation>
    <scope>NUCLEOTIDE SEQUENCE [LARGE SCALE GENOMIC DNA]</scope>
    <source>
        <strain evidence="7">BP1-148</strain>
    </source>
</reference>
<dbReference type="Pfam" id="PF02563">
    <property type="entry name" value="Poly_export"/>
    <property type="match status" value="1"/>
</dbReference>
<evidence type="ECO:0000256" key="2">
    <source>
        <dbReference type="SAM" id="MobiDB-lite"/>
    </source>
</evidence>
<dbReference type="STRING" id="645274.SAMN04487901_105112"/>
<dbReference type="GO" id="GO:0015159">
    <property type="term" value="F:polysaccharide transmembrane transporter activity"/>
    <property type="evidence" value="ECO:0007669"/>
    <property type="project" value="InterPro"/>
</dbReference>
<organism evidence="6 7">
    <name type="scientific">Prevotella communis</name>
    <dbReference type="NCBI Taxonomy" id="2913614"/>
    <lineage>
        <taxon>Bacteria</taxon>
        <taxon>Pseudomonadati</taxon>
        <taxon>Bacteroidota</taxon>
        <taxon>Bacteroidia</taxon>
        <taxon>Bacteroidales</taxon>
        <taxon>Prevotellaceae</taxon>
        <taxon>Prevotella</taxon>
    </lineage>
</organism>
<dbReference type="RefSeq" id="WP_091816194.1">
    <property type="nucleotide sequence ID" value="NZ_FNCQ01000005.1"/>
</dbReference>
<dbReference type="PANTHER" id="PTHR33619">
    <property type="entry name" value="POLYSACCHARIDE EXPORT PROTEIN GFCE-RELATED"/>
    <property type="match status" value="1"/>
</dbReference>
<dbReference type="InterPro" id="IPR003715">
    <property type="entry name" value="Poly_export_N"/>
</dbReference>
<accession>A0A1G7V6V4</accession>
<feature type="signal peptide" evidence="3">
    <location>
        <begin position="1"/>
        <end position="20"/>
    </location>
</feature>
<dbReference type="InterPro" id="IPR019554">
    <property type="entry name" value="Soluble_ligand-bd"/>
</dbReference>
<feature type="domain" description="Soluble ligand binding" evidence="5">
    <location>
        <begin position="624"/>
        <end position="678"/>
    </location>
</feature>
<feature type="region of interest" description="Disordered" evidence="2">
    <location>
        <begin position="94"/>
        <end position="124"/>
    </location>
</feature>
<evidence type="ECO:0000259" key="5">
    <source>
        <dbReference type="Pfam" id="PF10531"/>
    </source>
</evidence>
<feature type="domain" description="Polysaccharide export protein N-terminal" evidence="4">
    <location>
        <begin position="187"/>
        <end position="253"/>
    </location>
</feature>
<gene>
    <name evidence="6" type="ORF">SAMN04487901_105112</name>
</gene>
<dbReference type="PANTHER" id="PTHR33619:SF3">
    <property type="entry name" value="POLYSACCHARIDE EXPORT PROTEIN GFCE-RELATED"/>
    <property type="match status" value="1"/>
</dbReference>
<evidence type="ECO:0000256" key="1">
    <source>
        <dbReference type="ARBA" id="ARBA00022729"/>
    </source>
</evidence>
<dbReference type="Gene3D" id="3.30.1950.10">
    <property type="entry name" value="wza like domain"/>
    <property type="match status" value="1"/>
</dbReference>
<evidence type="ECO:0000313" key="7">
    <source>
        <dbReference type="Proteomes" id="UP000198779"/>
    </source>
</evidence>
<keyword evidence="7" id="KW-1185">Reference proteome</keyword>
<dbReference type="AlphaFoldDB" id="A0A1G7V6V4"/>
<dbReference type="Proteomes" id="UP000198779">
    <property type="component" value="Unassembled WGS sequence"/>
</dbReference>
<dbReference type="InterPro" id="IPR049712">
    <property type="entry name" value="Poly_export"/>
</dbReference>
<name>A0A1G7V6V4_9BACT</name>